<comment type="subcellular location">
    <subcellularLocation>
        <location evidence="1">Membrane</location>
        <topology evidence="1">Multi-pass membrane protein</topology>
    </subcellularLocation>
</comment>
<evidence type="ECO:0000313" key="10">
    <source>
        <dbReference type="Proteomes" id="UP001154078"/>
    </source>
</evidence>
<dbReference type="PRINTS" id="PR00248">
    <property type="entry name" value="GPCRMGR"/>
</dbReference>
<proteinExistence type="predicted"/>
<dbReference type="InterPro" id="IPR050726">
    <property type="entry name" value="mGluR"/>
</dbReference>
<dbReference type="GO" id="GO:0016020">
    <property type="term" value="C:membrane"/>
    <property type="evidence" value="ECO:0007669"/>
    <property type="project" value="UniProtKB-SubCell"/>
</dbReference>
<gene>
    <name evidence="9" type="ORF">MELIAE_LOCUS6328</name>
</gene>
<dbReference type="InterPro" id="IPR028082">
    <property type="entry name" value="Peripla_BP_I"/>
</dbReference>
<dbReference type="InterPro" id="IPR000337">
    <property type="entry name" value="GPCR_3"/>
</dbReference>
<evidence type="ECO:0000256" key="4">
    <source>
        <dbReference type="ARBA" id="ARBA00023136"/>
    </source>
</evidence>
<evidence type="ECO:0000256" key="3">
    <source>
        <dbReference type="ARBA" id="ARBA00022989"/>
    </source>
</evidence>
<dbReference type="PANTHER" id="PTHR24060">
    <property type="entry name" value="METABOTROPIC GLUTAMATE RECEPTOR"/>
    <property type="match status" value="1"/>
</dbReference>
<feature type="compositionally biased region" description="Polar residues" evidence="7">
    <location>
        <begin position="385"/>
        <end position="404"/>
    </location>
</feature>
<keyword evidence="8" id="KW-0732">Signal</keyword>
<keyword evidence="6" id="KW-0325">Glycoprotein</keyword>
<protein>
    <recommendedName>
        <fullName evidence="11">Receptor ligand binding region domain-containing protein</fullName>
    </recommendedName>
</protein>
<evidence type="ECO:0000256" key="2">
    <source>
        <dbReference type="ARBA" id="ARBA00022692"/>
    </source>
</evidence>
<accession>A0A9P0B4I6</accession>
<keyword evidence="10" id="KW-1185">Reference proteome</keyword>
<feature type="compositionally biased region" description="Polar residues" evidence="7">
    <location>
        <begin position="131"/>
        <end position="151"/>
    </location>
</feature>
<evidence type="ECO:0000313" key="9">
    <source>
        <dbReference type="EMBL" id="CAH0554823.1"/>
    </source>
</evidence>
<dbReference type="Gene3D" id="3.40.50.2300">
    <property type="match status" value="1"/>
</dbReference>
<keyword evidence="2" id="KW-0812">Transmembrane</keyword>
<feature type="region of interest" description="Disordered" evidence="7">
    <location>
        <begin position="131"/>
        <end position="163"/>
    </location>
</feature>
<evidence type="ECO:0000256" key="6">
    <source>
        <dbReference type="ARBA" id="ARBA00023180"/>
    </source>
</evidence>
<dbReference type="GO" id="GO:0004930">
    <property type="term" value="F:G protein-coupled receptor activity"/>
    <property type="evidence" value="ECO:0007669"/>
    <property type="project" value="InterPro"/>
</dbReference>
<feature type="chain" id="PRO_5040388380" description="Receptor ligand binding region domain-containing protein" evidence="8">
    <location>
        <begin position="26"/>
        <end position="588"/>
    </location>
</feature>
<keyword evidence="5" id="KW-0675">Receptor</keyword>
<reference evidence="9" key="1">
    <citation type="submission" date="2021-12" db="EMBL/GenBank/DDBJ databases">
        <authorList>
            <person name="King R."/>
        </authorList>
    </citation>
    <scope>NUCLEOTIDE SEQUENCE</scope>
</reference>
<dbReference type="SUPFAM" id="SSF53822">
    <property type="entry name" value="Periplasmic binding protein-like I"/>
    <property type="match status" value="1"/>
</dbReference>
<keyword evidence="4" id="KW-0472">Membrane</keyword>
<sequence length="588" mass="64578">MIISFALSFSFFLNVISYQISLAEALNKNGTIITKNHTEKFVKDYKISGKVMYERDESKDQNLFGIKEKRTIANISNETKIGNVSSIFQKLKSISRDSNSSAQIIASEIRGSKNIKGNPAPSEHRHKAVQNSIKTNESDSNSKLQLTNGSGSHKGKFNKKEKISEAPITLQNLEKKLPETKSPFSKDITVDRNNSFDKITKYIKENEKTANNNGMTAELKAKMTKRTKSASISKKKKRQDSHEQSITQSSFALPRDRLWQGNEDIKDAANGTDRITAIENVSMISTGTNPHHEQIKSTPKTSFVSTVSTVQSTTTTSLAGTTNRPLSAGTLNPAATSTTPTVESSRLVPTRETAGRVAASHLLDGLRRLTTTEAATSRPPRDGAGSTTPPTVTESQSDITVTQKPDKTTTSVFGIIKYQNNTSKITNLPNDQKTHLENTNTTSTFLINLVLTTEVSDKEVDQIMDIYNKVATEKPIILSENATLNASAKILTEMPWPVKKEAVVEGDLVLGGLMMVHEREDSITCGPVMPQGGIQALEAMLYTLDRLNYAQDPLLPNVTIGAHILDDCDKDTYGLEMAVDFIKAKHIK</sequence>
<evidence type="ECO:0008006" key="11">
    <source>
        <dbReference type="Google" id="ProtNLM"/>
    </source>
</evidence>
<organism evidence="9 10">
    <name type="scientific">Brassicogethes aeneus</name>
    <name type="common">Rape pollen beetle</name>
    <name type="synonym">Meligethes aeneus</name>
    <dbReference type="NCBI Taxonomy" id="1431903"/>
    <lineage>
        <taxon>Eukaryota</taxon>
        <taxon>Metazoa</taxon>
        <taxon>Ecdysozoa</taxon>
        <taxon>Arthropoda</taxon>
        <taxon>Hexapoda</taxon>
        <taxon>Insecta</taxon>
        <taxon>Pterygota</taxon>
        <taxon>Neoptera</taxon>
        <taxon>Endopterygota</taxon>
        <taxon>Coleoptera</taxon>
        <taxon>Polyphaga</taxon>
        <taxon>Cucujiformia</taxon>
        <taxon>Nitidulidae</taxon>
        <taxon>Meligethinae</taxon>
        <taxon>Brassicogethes</taxon>
    </lineage>
</organism>
<dbReference type="AlphaFoldDB" id="A0A9P0B4I6"/>
<dbReference type="EMBL" id="OV121135">
    <property type="protein sequence ID" value="CAH0554823.1"/>
    <property type="molecule type" value="Genomic_DNA"/>
</dbReference>
<feature type="region of interest" description="Disordered" evidence="7">
    <location>
        <begin position="221"/>
        <end position="253"/>
    </location>
</feature>
<keyword evidence="3" id="KW-1133">Transmembrane helix</keyword>
<dbReference type="OrthoDB" id="425344at2759"/>
<evidence type="ECO:0000256" key="5">
    <source>
        <dbReference type="ARBA" id="ARBA00023170"/>
    </source>
</evidence>
<feature type="signal peptide" evidence="8">
    <location>
        <begin position="1"/>
        <end position="25"/>
    </location>
</feature>
<dbReference type="Proteomes" id="UP001154078">
    <property type="component" value="Chromosome 4"/>
</dbReference>
<feature type="compositionally biased region" description="Polar residues" evidence="7">
    <location>
        <begin position="323"/>
        <end position="344"/>
    </location>
</feature>
<name>A0A9P0B4I6_BRAAE</name>
<evidence type="ECO:0000256" key="8">
    <source>
        <dbReference type="SAM" id="SignalP"/>
    </source>
</evidence>
<feature type="region of interest" description="Disordered" evidence="7">
    <location>
        <begin position="315"/>
        <end position="349"/>
    </location>
</feature>
<evidence type="ECO:0000256" key="7">
    <source>
        <dbReference type="SAM" id="MobiDB-lite"/>
    </source>
</evidence>
<feature type="region of interest" description="Disordered" evidence="7">
    <location>
        <begin position="371"/>
        <end position="404"/>
    </location>
</feature>
<evidence type="ECO:0000256" key="1">
    <source>
        <dbReference type="ARBA" id="ARBA00004141"/>
    </source>
</evidence>
<feature type="compositionally biased region" description="Basic residues" evidence="7">
    <location>
        <begin position="222"/>
        <end position="239"/>
    </location>
</feature>